<dbReference type="Proteomes" id="UP000521872">
    <property type="component" value="Unassembled WGS sequence"/>
</dbReference>
<sequence>MFTTFVCATVLALLPILPAHSAPVTPQAFAPPSGFSITSFGVNGSGCPPGSATYSFNGDKTAVNVTFSEFYASAGPGIPISENRKNCQLTFAISVPSGLSYGIASTEARGYYYLDPSVTASQ</sequence>
<keyword evidence="3" id="KW-1185">Reference proteome</keyword>
<dbReference type="Pfam" id="PF14273">
    <property type="entry name" value="DUF4360"/>
    <property type="match status" value="1"/>
</dbReference>
<dbReference type="PANTHER" id="PTHR38847">
    <property type="match status" value="1"/>
</dbReference>
<dbReference type="InterPro" id="IPR025649">
    <property type="entry name" value="DUF4360"/>
</dbReference>
<feature type="chain" id="PRO_5034592125" evidence="1">
    <location>
        <begin position="22"/>
        <end position="122"/>
    </location>
</feature>
<feature type="signal peptide" evidence="1">
    <location>
        <begin position="1"/>
        <end position="21"/>
    </location>
</feature>
<accession>A0A8H4VKG7</accession>
<name>A0A8H4VKG7_9AGAR</name>
<keyword evidence="1" id="KW-0732">Signal</keyword>
<proteinExistence type="predicted"/>
<gene>
    <name evidence="2" type="ORF">D9613_007918</name>
</gene>
<comment type="caution">
    <text evidence="2">The sequence shown here is derived from an EMBL/GenBank/DDBJ whole genome shotgun (WGS) entry which is preliminary data.</text>
</comment>
<dbReference type="EMBL" id="JAACJL010000045">
    <property type="protein sequence ID" value="KAF4614156.1"/>
    <property type="molecule type" value="Genomic_DNA"/>
</dbReference>
<evidence type="ECO:0000256" key="1">
    <source>
        <dbReference type="SAM" id="SignalP"/>
    </source>
</evidence>
<dbReference type="AlphaFoldDB" id="A0A8H4VKG7"/>
<evidence type="ECO:0000313" key="2">
    <source>
        <dbReference type="EMBL" id="KAF4614156.1"/>
    </source>
</evidence>
<reference evidence="2 3" key="1">
    <citation type="submission" date="2019-12" db="EMBL/GenBank/DDBJ databases">
        <authorList>
            <person name="Floudas D."/>
            <person name="Bentzer J."/>
            <person name="Ahren D."/>
            <person name="Johansson T."/>
            <person name="Persson P."/>
            <person name="Tunlid A."/>
        </authorList>
    </citation>
    <scope>NUCLEOTIDE SEQUENCE [LARGE SCALE GENOMIC DNA]</scope>
    <source>
        <strain evidence="2 3">CBS 102.39</strain>
    </source>
</reference>
<dbReference type="PANTHER" id="PTHR38847:SF1">
    <property type="entry name" value="PSEUDOURIDINE SYNTHASE RSUA_RLUA-LIKE DOMAIN-CONTAINING PROTEIN"/>
    <property type="match status" value="1"/>
</dbReference>
<evidence type="ECO:0000313" key="3">
    <source>
        <dbReference type="Proteomes" id="UP000521872"/>
    </source>
</evidence>
<protein>
    <submittedName>
        <fullName evidence="2">Uncharacterized protein</fullName>
    </submittedName>
</protein>
<organism evidence="2 3">
    <name type="scientific">Agrocybe pediades</name>
    <dbReference type="NCBI Taxonomy" id="84607"/>
    <lineage>
        <taxon>Eukaryota</taxon>
        <taxon>Fungi</taxon>
        <taxon>Dikarya</taxon>
        <taxon>Basidiomycota</taxon>
        <taxon>Agaricomycotina</taxon>
        <taxon>Agaricomycetes</taxon>
        <taxon>Agaricomycetidae</taxon>
        <taxon>Agaricales</taxon>
        <taxon>Agaricineae</taxon>
        <taxon>Strophariaceae</taxon>
        <taxon>Agrocybe</taxon>
    </lineage>
</organism>